<accession>A0ABQ5KGZ9</accession>
<proteinExistence type="predicted"/>
<dbReference type="EMBL" id="BQXS01008661">
    <property type="protein sequence ID" value="GKT30190.1"/>
    <property type="molecule type" value="Genomic_DNA"/>
</dbReference>
<gene>
    <name evidence="1" type="ORF">ADUPG1_005430</name>
</gene>
<comment type="caution">
    <text evidence="1">The sequence shown here is derived from an EMBL/GenBank/DDBJ whole genome shotgun (WGS) entry which is preliminary data.</text>
</comment>
<organism evidence="1 2">
    <name type="scientific">Aduncisulcus paluster</name>
    <dbReference type="NCBI Taxonomy" id="2918883"/>
    <lineage>
        <taxon>Eukaryota</taxon>
        <taxon>Metamonada</taxon>
        <taxon>Carpediemonas-like organisms</taxon>
        <taxon>Aduncisulcus</taxon>
    </lineage>
</organism>
<sequence length="96" mass="10681">VFEHLAHVCGEARKKHTTDDQRGQDEAQQKFALNGVCLQFLTVIAQDGYYLIKWGSLLGGLIKGRGSHEQFIPFSCSGSGWCHQCGYVRPGLERIS</sequence>
<dbReference type="Proteomes" id="UP001057375">
    <property type="component" value="Unassembled WGS sequence"/>
</dbReference>
<evidence type="ECO:0000313" key="1">
    <source>
        <dbReference type="EMBL" id="GKT30190.1"/>
    </source>
</evidence>
<evidence type="ECO:0000313" key="2">
    <source>
        <dbReference type="Proteomes" id="UP001057375"/>
    </source>
</evidence>
<reference evidence="1" key="1">
    <citation type="submission" date="2022-03" db="EMBL/GenBank/DDBJ databases">
        <title>Draft genome sequence of Aduncisulcus paluster, a free-living microaerophilic Fornicata.</title>
        <authorList>
            <person name="Yuyama I."/>
            <person name="Kume K."/>
            <person name="Tamura T."/>
            <person name="Inagaki Y."/>
            <person name="Hashimoto T."/>
        </authorList>
    </citation>
    <scope>NUCLEOTIDE SEQUENCE</scope>
    <source>
        <strain evidence="1">NY0171</strain>
    </source>
</reference>
<feature type="non-terminal residue" evidence="1">
    <location>
        <position position="1"/>
    </location>
</feature>
<name>A0ABQ5KGZ9_9EUKA</name>
<keyword evidence="2" id="KW-1185">Reference proteome</keyword>
<protein>
    <submittedName>
        <fullName evidence="1">Uncharacterized protein</fullName>
    </submittedName>
</protein>